<sequence length="251" mass="28756">MRSTPPQTYHRMTNWNIKSRSGPAPLFALLAMTAADAFVLPHLSFQLPLHDFDHSYHCTTPTQLQIVWDPRNAEVGSEWVDFPTPSQRTELKKEAKRRIARKKMPLYFFPNEETDGPWSLGTFEEVWSLLVEHEMITLRGICRKDRKSVYQTALLFCEELEDMISASQAGADNDEGNDDEDESNTVTLPVAVLSYQGHSALIYCPTLPTDHPDKFLLRTSVGQKNVWTAREKPLRDDRGQIIKEPRQVVDE</sequence>
<proteinExistence type="predicted"/>
<reference evidence="1" key="2">
    <citation type="submission" date="2021-04" db="EMBL/GenBank/DDBJ databases">
        <authorList>
            <person name="Podell S."/>
        </authorList>
    </citation>
    <scope>NUCLEOTIDE SEQUENCE</scope>
    <source>
        <strain evidence="1">Hildebrandi</strain>
    </source>
</reference>
<protein>
    <submittedName>
        <fullName evidence="1">Uncharacterized protein</fullName>
    </submittedName>
</protein>
<keyword evidence="2" id="KW-1185">Reference proteome</keyword>
<name>A0A9K3PHP2_9STRA</name>
<dbReference type="OrthoDB" id="48618at2759"/>
<gene>
    <name evidence="1" type="ORF">IV203_016433</name>
</gene>
<accession>A0A9K3PHP2</accession>
<dbReference type="Proteomes" id="UP000693970">
    <property type="component" value="Unassembled WGS sequence"/>
</dbReference>
<organism evidence="1 2">
    <name type="scientific">Nitzschia inconspicua</name>
    <dbReference type="NCBI Taxonomy" id="303405"/>
    <lineage>
        <taxon>Eukaryota</taxon>
        <taxon>Sar</taxon>
        <taxon>Stramenopiles</taxon>
        <taxon>Ochrophyta</taxon>
        <taxon>Bacillariophyta</taxon>
        <taxon>Bacillariophyceae</taxon>
        <taxon>Bacillariophycidae</taxon>
        <taxon>Bacillariales</taxon>
        <taxon>Bacillariaceae</taxon>
        <taxon>Nitzschia</taxon>
    </lineage>
</organism>
<dbReference type="AlphaFoldDB" id="A0A9K3PHP2"/>
<comment type="caution">
    <text evidence="1">The sequence shown here is derived from an EMBL/GenBank/DDBJ whole genome shotgun (WGS) entry which is preliminary data.</text>
</comment>
<dbReference type="EMBL" id="JAGRRH010000020">
    <property type="protein sequence ID" value="KAG7347728.1"/>
    <property type="molecule type" value="Genomic_DNA"/>
</dbReference>
<evidence type="ECO:0000313" key="1">
    <source>
        <dbReference type="EMBL" id="KAG7347728.1"/>
    </source>
</evidence>
<reference evidence="1" key="1">
    <citation type="journal article" date="2021" name="Sci. Rep.">
        <title>Diploid genomic architecture of Nitzschia inconspicua, an elite biomass production diatom.</title>
        <authorList>
            <person name="Oliver A."/>
            <person name="Podell S."/>
            <person name="Pinowska A."/>
            <person name="Traller J.C."/>
            <person name="Smith S.R."/>
            <person name="McClure R."/>
            <person name="Beliaev A."/>
            <person name="Bohutskyi P."/>
            <person name="Hill E.A."/>
            <person name="Rabines A."/>
            <person name="Zheng H."/>
            <person name="Allen L.Z."/>
            <person name="Kuo A."/>
            <person name="Grigoriev I.V."/>
            <person name="Allen A.E."/>
            <person name="Hazlebeck D."/>
            <person name="Allen E.E."/>
        </authorList>
    </citation>
    <scope>NUCLEOTIDE SEQUENCE</scope>
    <source>
        <strain evidence="1">Hildebrandi</strain>
    </source>
</reference>
<evidence type="ECO:0000313" key="2">
    <source>
        <dbReference type="Proteomes" id="UP000693970"/>
    </source>
</evidence>